<evidence type="ECO:0000256" key="4">
    <source>
        <dbReference type="SAM" id="SignalP"/>
    </source>
</evidence>
<dbReference type="InterPro" id="IPR013595">
    <property type="entry name" value="Pept_S33_TAP-like_C"/>
</dbReference>
<evidence type="ECO:0000259" key="6">
    <source>
        <dbReference type="Pfam" id="PF08386"/>
    </source>
</evidence>
<dbReference type="InterPro" id="IPR000073">
    <property type="entry name" value="AB_hydrolase_1"/>
</dbReference>
<dbReference type="SUPFAM" id="SSF53474">
    <property type="entry name" value="alpha/beta-Hydrolases"/>
    <property type="match status" value="1"/>
</dbReference>
<evidence type="ECO:0000313" key="8">
    <source>
        <dbReference type="Proteomes" id="UP001589693"/>
    </source>
</evidence>
<keyword evidence="2 4" id="KW-0732">Signal</keyword>
<comment type="similarity">
    <text evidence="1">Belongs to the peptidase S33 family.</text>
</comment>
<reference evidence="7 8" key="1">
    <citation type="submission" date="2024-09" db="EMBL/GenBank/DDBJ databases">
        <authorList>
            <person name="Sun Q."/>
            <person name="Mori K."/>
        </authorList>
    </citation>
    <scope>NUCLEOTIDE SEQUENCE [LARGE SCALE GENOMIC DNA]</scope>
    <source>
        <strain evidence="7 8">TBRC 7907</strain>
    </source>
</reference>
<organism evidence="7 8">
    <name type="scientific">Allokutzneria oryzae</name>
    <dbReference type="NCBI Taxonomy" id="1378989"/>
    <lineage>
        <taxon>Bacteria</taxon>
        <taxon>Bacillati</taxon>
        <taxon>Actinomycetota</taxon>
        <taxon>Actinomycetes</taxon>
        <taxon>Pseudonocardiales</taxon>
        <taxon>Pseudonocardiaceae</taxon>
        <taxon>Allokutzneria</taxon>
    </lineage>
</organism>
<evidence type="ECO:0000256" key="1">
    <source>
        <dbReference type="ARBA" id="ARBA00010088"/>
    </source>
</evidence>
<sequence>MKRITVLVAAAVSLLAGTAPAGAQPLGADSALDRFHHQRLDWKACGDKELDAAGAQCADVTVPLSYAEPRGRTISVAISRLKATNSARRRGIMLSNPGGPGGSGLGMMLAVKQRMTADVVSRYDLIGMDPRGVGRSTPVDCEWPVGTALRSSGADRAAFDRTVRFQADLARRCAATEGALLPHITTRNTARDMDVVRAALGESKASYFGWSYGTYLGSVYTQMFPHRSDRVVLDSAVDSKRYGPRMFQDMGEPNEAGLDDWAKWAAARDAEYHFGTTARQVRAFVEDLVRRAARQPIRVGEHQVDQHALPLMLFGPLADSRHNALLASAVRTFADAADGKPVRPGPELERDLRFLLNPEPATQNSAQSAILCGDVAFPRAPEWYWRNIQRSRASQPVYGSFANGIAPCAFWAPPVEEPTTVRNSVPALIVQATGDTRTAYASGVDLHRAMTGSRLVTLQDVRIHAVFGNYPNICVENTVNTYLRDGALPRADLTCRDD</sequence>
<accession>A0ABV6A758</accession>
<dbReference type="Pfam" id="PF00561">
    <property type="entry name" value="Abhydrolase_1"/>
    <property type="match status" value="1"/>
</dbReference>
<dbReference type="PANTHER" id="PTHR43248:SF29">
    <property type="entry name" value="TRIPEPTIDYL AMINOPEPTIDASE"/>
    <property type="match status" value="1"/>
</dbReference>
<feature type="chain" id="PRO_5046201324" evidence="4">
    <location>
        <begin position="24"/>
        <end position="498"/>
    </location>
</feature>
<protein>
    <submittedName>
        <fullName evidence="7">Alpha/beta fold hydrolase</fullName>
    </submittedName>
</protein>
<feature type="signal peptide" evidence="4">
    <location>
        <begin position="1"/>
        <end position="23"/>
    </location>
</feature>
<keyword evidence="3 7" id="KW-0378">Hydrolase</keyword>
<dbReference type="InterPro" id="IPR051601">
    <property type="entry name" value="Serine_prot/Carboxylest_S33"/>
</dbReference>
<dbReference type="Gene3D" id="3.40.50.1820">
    <property type="entry name" value="alpha/beta hydrolase"/>
    <property type="match status" value="1"/>
</dbReference>
<dbReference type="Pfam" id="PF08386">
    <property type="entry name" value="Abhydrolase_4"/>
    <property type="match status" value="1"/>
</dbReference>
<keyword evidence="8" id="KW-1185">Reference proteome</keyword>
<dbReference type="EMBL" id="JBHLZU010000032">
    <property type="protein sequence ID" value="MFB9909009.1"/>
    <property type="molecule type" value="Genomic_DNA"/>
</dbReference>
<evidence type="ECO:0000256" key="3">
    <source>
        <dbReference type="ARBA" id="ARBA00022801"/>
    </source>
</evidence>
<dbReference type="Proteomes" id="UP001589693">
    <property type="component" value="Unassembled WGS sequence"/>
</dbReference>
<evidence type="ECO:0000256" key="2">
    <source>
        <dbReference type="ARBA" id="ARBA00022729"/>
    </source>
</evidence>
<name>A0ABV6A758_9PSEU</name>
<proteinExistence type="inferred from homology"/>
<dbReference type="GO" id="GO:0016787">
    <property type="term" value="F:hydrolase activity"/>
    <property type="evidence" value="ECO:0007669"/>
    <property type="project" value="UniProtKB-KW"/>
</dbReference>
<dbReference type="InterPro" id="IPR029058">
    <property type="entry name" value="AB_hydrolase_fold"/>
</dbReference>
<evidence type="ECO:0000313" key="7">
    <source>
        <dbReference type="EMBL" id="MFB9909009.1"/>
    </source>
</evidence>
<dbReference type="RefSeq" id="WP_377861280.1">
    <property type="nucleotide sequence ID" value="NZ_JBHLZU010000032.1"/>
</dbReference>
<feature type="domain" description="Peptidase S33 tripeptidyl aminopeptidase-like C-terminal" evidence="6">
    <location>
        <begin position="401"/>
        <end position="495"/>
    </location>
</feature>
<dbReference type="PANTHER" id="PTHR43248">
    <property type="entry name" value="2-SUCCINYL-6-HYDROXY-2,4-CYCLOHEXADIENE-1-CARBOXYLATE SYNTHASE"/>
    <property type="match status" value="1"/>
</dbReference>
<feature type="domain" description="AB hydrolase-1" evidence="5">
    <location>
        <begin position="96"/>
        <end position="266"/>
    </location>
</feature>
<gene>
    <name evidence="7" type="ORF">ACFFQA_34150</name>
</gene>
<evidence type="ECO:0000259" key="5">
    <source>
        <dbReference type="Pfam" id="PF00561"/>
    </source>
</evidence>
<comment type="caution">
    <text evidence="7">The sequence shown here is derived from an EMBL/GenBank/DDBJ whole genome shotgun (WGS) entry which is preliminary data.</text>
</comment>